<reference evidence="3" key="1">
    <citation type="submission" date="2016-10" db="EMBL/GenBank/DDBJ databases">
        <authorList>
            <person name="Varghese N."/>
            <person name="Submissions S."/>
        </authorList>
    </citation>
    <scope>NUCLEOTIDE SEQUENCE [LARGE SCALE GENOMIC DNA]</scope>
    <source>
        <strain evidence="3">DSM 43163</strain>
    </source>
</reference>
<dbReference type="Proteomes" id="UP000236723">
    <property type="component" value="Unassembled WGS sequence"/>
</dbReference>
<accession>A0A1H6EAE8</accession>
<sequence>MGKTTTSIGLGEALGQSSGGAMPIDVDGPPLQAAYDNVAAYNRAALLFPLPADADEI</sequence>
<keyword evidence="3" id="KW-1185">Reference proteome</keyword>
<dbReference type="AlphaFoldDB" id="A0A1H6EAE8"/>
<gene>
    <name evidence="2" type="ORF">SAMN04489712_14410</name>
</gene>
<evidence type="ECO:0000313" key="2">
    <source>
        <dbReference type="EMBL" id="SEG94213.1"/>
    </source>
</evidence>
<feature type="region of interest" description="Disordered" evidence="1">
    <location>
        <begin position="1"/>
        <end position="26"/>
    </location>
</feature>
<protein>
    <submittedName>
        <fullName evidence="2">Uncharacterized protein</fullName>
    </submittedName>
</protein>
<name>A0A1H6EAE8_9ACTN</name>
<dbReference type="EMBL" id="FNVO01000044">
    <property type="protein sequence ID" value="SEG94213.1"/>
    <property type="molecule type" value="Genomic_DNA"/>
</dbReference>
<dbReference type="RefSeq" id="WP_146087699.1">
    <property type="nucleotide sequence ID" value="NZ_FNVO01000044.1"/>
</dbReference>
<evidence type="ECO:0000313" key="3">
    <source>
        <dbReference type="Proteomes" id="UP000236723"/>
    </source>
</evidence>
<evidence type="ECO:0000256" key="1">
    <source>
        <dbReference type="SAM" id="MobiDB-lite"/>
    </source>
</evidence>
<proteinExistence type="predicted"/>
<organism evidence="2 3">
    <name type="scientific">Thermomonospora echinospora</name>
    <dbReference type="NCBI Taxonomy" id="1992"/>
    <lineage>
        <taxon>Bacteria</taxon>
        <taxon>Bacillati</taxon>
        <taxon>Actinomycetota</taxon>
        <taxon>Actinomycetes</taxon>
        <taxon>Streptosporangiales</taxon>
        <taxon>Thermomonosporaceae</taxon>
        <taxon>Thermomonospora</taxon>
    </lineage>
</organism>